<dbReference type="InterPro" id="IPR049560">
    <property type="entry name" value="MeTrfase_RsmB-F_NOP2_cat"/>
</dbReference>
<protein>
    <recommendedName>
        <fullName evidence="4">16S rRNA (cytosine(967)-C(5))-methyltransferase</fullName>
        <ecNumber evidence="4">2.1.1.176</ecNumber>
    </recommendedName>
    <alternativeName>
        <fullName evidence="11">16S rRNA m5C967 methyltransferase</fullName>
    </alternativeName>
    <alternativeName>
        <fullName evidence="12">rRNA (cytosine-C(5)-)-methyltransferase RsmB</fullName>
    </alternativeName>
</protein>
<evidence type="ECO:0000256" key="13">
    <source>
        <dbReference type="ARBA" id="ARBA00047283"/>
    </source>
</evidence>
<evidence type="ECO:0000256" key="12">
    <source>
        <dbReference type="ARBA" id="ARBA00031088"/>
    </source>
</evidence>
<dbReference type="EMBL" id="JACPUR010000029">
    <property type="protein sequence ID" value="MBI3128378.1"/>
    <property type="molecule type" value="Genomic_DNA"/>
</dbReference>
<dbReference type="PANTHER" id="PTHR22807:SF61">
    <property type="entry name" value="NOL1_NOP2_SUN FAMILY PROTEIN _ ANTITERMINATION NUSB DOMAIN-CONTAINING PROTEIN"/>
    <property type="match status" value="1"/>
</dbReference>
<evidence type="ECO:0000256" key="10">
    <source>
        <dbReference type="ARBA" id="ARBA00022884"/>
    </source>
</evidence>
<evidence type="ECO:0000256" key="2">
    <source>
        <dbReference type="ARBA" id="ARBA00004496"/>
    </source>
</evidence>
<evidence type="ECO:0000256" key="5">
    <source>
        <dbReference type="ARBA" id="ARBA00022490"/>
    </source>
</evidence>
<comment type="catalytic activity">
    <reaction evidence="13">
        <text>cytidine(967) in 16S rRNA + S-adenosyl-L-methionine = 5-methylcytidine(967) in 16S rRNA + S-adenosyl-L-homocysteine + H(+)</text>
        <dbReference type="Rhea" id="RHEA:42748"/>
        <dbReference type="Rhea" id="RHEA-COMP:10219"/>
        <dbReference type="Rhea" id="RHEA-COMP:10220"/>
        <dbReference type="ChEBI" id="CHEBI:15378"/>
        <dbReference type="ChEBI" id="CHEBI:57856"/>
        <dbReference type="ChEBI" id="CHEBI:59789"/>
        <dbReference type="ChEBI" id="CHEBI:74483"/>
        <dbReference type="ChEBI" id="CHEBI:82748"/>
        <dbReference type="EC" id="2.1.1.176"/>
    </reaction>
</comment>
<dbReference type="EC" id="2.1.1.176" evidence="4"/>
<evidence type="ECO:0000259" key="15">
    <source>
        <dbReference type="PROSITE" id="PS51686"/>
    </source>
</evidence>
<dbReference type="Pfam" id="PF01029">
    <property type="entry name" value="NusB"/>
    <property type="match status" value="1"/>
</dbReference>
<sequence length="432" mass="46608">MRRAAHAALLAFEARPENAEELAARFAASSFDGRDRALLRELVYGALRWRNRLDFALSRCLEKPPDRLPPPVREALRLGAYQLLFLDRVPAHAAVNASAGLAGAGPWERGLVNAVLRRLTPPAPPDELEERLVLWESHPRWLVRRWLAALGGEGARARCEADNAEGPLVLRANPLRTSPQALAARLAEDGMETAPGLADPECLRVISQESALTGTAAFAEGLFIVQDEASSLAARYAGARPGERVLDACAAPGGKTACLAWAAAPAGRVVAGDASFARLARLRENCARIGADVPAVVMDASRPSFGAAFDRVLVDAPCSGLGVLRRHPDARWRLREEDLAAHGRRQGEILRRAAEAVRPGGRLIYAVCTNEPEETEEVASGFEGPDFVPEGAGQGDIPELRRVIGPDGALRIRPEEAPGLDGFFAMRWRRRG</sequence>
<dbReference type="SUPFAM" id="SSF53335">
    <property type="entry name" value="S-adenosyl-L-methionine-dependent methyltransferases"/>
    <property type="match status" value="1"/>
</dbReference>
<dbReference type="GO" id="GO:0008649">
    <property type="term" value="F:rRNA methyltransferase activity"/>
    <property type="evidence" value="ECO:0007669"/>
    <property type="project" value="InterPro"/>
</dbReference>
<gene>
    <name evidence="16" type="primary">rsmB</name>
    <name evidence="16" type="ORF">HYZ11_12295</name>
</gene>
<keyword evidence="5" id="KW-0963">Cytoplasm</keyword>
<dbReference type="GO" id="GO:0005737">
    <property type="term" value="C:cytoplasm"/>
    <property type="evidence" value="ECO:0007669"/>
    <property type="project" value="UniProtKB-SubCell"/>
</dbReference>
<evidence type="ECO:0000313" key="17">
    <source>
        <dbReference type="Proteomes" id="UP000782312"/>
    </source>
</evidence>
<comment type="function">
    <text evidence="1">Specifically methylates the cytosine at position 967 (m5C967) of 16S rRNA.</text>
</comment>
<keyword evidence="8 14" id="KW-0808">Transferase</keyword>
<dbReference type="PRINTS" id="PR02008">
    <property type="entry name" value="RCMTFAMILY"/>
</dbReference>
<evidence type="ECO:0000256" key="7">
    <source>
        <dbReference type="ARBA" id="ARBA00022603"/>
    </source>
</evidence>
<reference evidence="16" key="1">
    <citation type="submission" date="2020-07" db="EMBL/GenBank/DDBJ databases">
        <title>Huge and variable diversity of episymbiotic CPR bacteria and DPANN archaea in groundwater ecosystems.</title>
        <authorList>
            <person name="He C.Y."/>
            <person name="Keren R."/>
            <person name="Whittaker M."/>
            <person name="Farag I.F."/>
            <person name="Doudna J."/>
            <person name="Cate J.H.D."/>
            <person name="Banfield J.F."/>
        </authorList>
    </citation>
    <scope>NUCLEOTIDE SEQUENCE</scope>
    <source>
        <strain evidence="16">NC_groundwater_763_Ag_S-0.2um_68_21</strain>
    </source>
</reference>
<comment type="similarity">
    <text evidence="3 14">Belongs to the class I-like SAM-binding methyltransferase superfamily. RsmB/NOP family.</text>
</comment>
<dbReference type="InterPro" id="IPR029063">
    <property type="entry name" value="SAM-dependent_MTases_sf"/>
</dbReference>
<dbReference type="GO" id="GO:0006355">
    <property type="term" value="P:regulation of DNA-templated transcription"/>
    <property type="evidence" value="ECO:0007669"/>
    <property type="project" value="InterPro"/>
</dbReference>
<dbReference type="InterPro" id="IPR035926">
    <property type="entry name" value="NusB-like_sf"/>
</dbReference>
<feature type="binding site" evidence="14">
    <location>
        <begin position="249"/>
        <end position="255"/>
    </location>
    <ligand>
        <name>S-adenosyl-L-methionine</name>
        <dbReference type="ChEBI" id="CHEBI:59789"/>
    </ligand>
</feature>
<feature type="binding site" evidence="14">
    <location>
        <position position="299"/>
    </location>
    <ligand>
        <name>S-adenosyl-L-methionine</name>
        <dbReference type="ChEBI" id="CHEBI:59789"/>
    </ligand>
</feature>
<dbReference type="Gene3D" id="3.40.50.150">
    <property type="entry name" value="Vaccinia Virus protein VP39"/>
    <property type="match status" value="1"/>
</dbReference>
<dbReference type="GO" id="GO:0003723">
    <property type="term" value="F:RNA binding"/>
    <property type="evidence" value="ECO:0007669"/>
    <property type="project" value="UniProtKB-UniRule"/>
</dbReference>
<dbReference type="InterPro" id="IPR023267">
    <property type="entry name" value="RCMT"/>
</dbReference>
<evidence type="ECO:0000256" key="4">
    <source>
        <dbReference type="ARBA" id="ARBA00012140"/>
    </source>
</evidence>
<evidence type="ECO:0000256" key="3">
    <source>
        <dbReference type="ARBA" id="ARBA00007494"/>
    </source>
</evidence>
<dbReference type="InterPro" id="IPR004573">
    <property type="entry name" value="rRNA_ssu_MeTfrase_B"/>
</dbReference>
<dbReference type="PROSITE" id="PS01153">
    <property type="entry name" value="NOL1_NOP2_SUN"/>
    <property type="match status" value="1"/>
</dbReference>
<keyword evidence="7 14" id="KW-0489">Methyltransferase</keyword>
<dbReference type="InterPro" id="IPR006027">
    <property type="entry name" value="NusB_RsmB_TIM44"/>
</dbReference>
<comment type="caution">
    <text evidence="16">The sequence shown here is derived from an EMBL/GenBank/DDBJ whole genome shotgun (WGS) entry which is preliminary data.</text>
</comment>
<evidence type="ECO:0000256" key="9">
    <source>
        <dbReference type="ARBA" id="ARBA00022691"/>
    </source>
</evidence>
<proteinExistence type="inferred from homology"/>
<dbReference type="CDD" id="cd02440">
    <property type="entry name" value="AdoMet_MTases"/>
    <property type="match status" value="1"/>
</dbReference>
<feature type="domain" description="SAM-dependent MTase RsmB/NOP-type" evidence="15">
    <location>
        <begin position="158"/>
        <end position="431"/>
    </location>
</feature>
<evidence type="ECO:0000256" key="11">
    <source>
        <dbReference type="ARBA" id="ARBA00030399"/>
    </source>
</evidence>
<evidence type="ECO:0000256" key="1">
    <source>
        <dbReference type="ARBA" id="ARBA00002724"/>
    </source>
</evidence>
<feature type="active site" description="Nucleophile" evidence="14">
    <location>
        <position position="368"/>
    </location>
</feature>
<evidence type="ECO:0000256" key="14">
    <source>
        <dbReference type="PROSITE-ProRule" id="PRU01023"/>
    </source>
</evidence>
<dbReference type="PANTHER" id="PTHR22807">
    <property type="entry name" value="NOP2 YEAST -RELATED NOL1/NOP2/FMU SUN DOMAIN-CONTAINING"/>
    <property type="match status" value="1"/>
</dbReference>
<keyword evidence="6" id="KW-0698">rRNA processing</keyword>
<feature type="binding site" evidence="14">
    <location>
        <position position="315"/>
    </location>
    <ligand>
        <name>S-adenosyl-L-methionine</name>
        <dbReference type="ChEBI" id="CHEBI:59789"/>
    </ligand>
</feature>
<dbReference type="AlphaFoldDB" id="A0A932I0E2"/>
<dbReference type="Pfam" id="PF22458">
    <property type="entry name" value="RsmF-B_ferredox"/>
    <property type="match status" value="1"/>
</dbReference>
<accession>A0A932I0E2</accession>
<dbReference type="InterPro" id="IPR054728">
    <property type="entry name" value="RsmB-like_ferredoxin"/>
</dbReference>
<keyword evidence="9 14" id="KW-0949">S-adenosyl-L-methionine</keyword>
<evidence type="ECO:0000313" key="16">
    <source>
        <dbReference type="EMBL" id="MBI3128378.1"/>
    </source>
</evidence>
<feature type="binding site" evidence="14">
    <location>
        <position position="273"/>
    </location>
    <ligand>
        <name>S-adenosyl-L-methionine</name>
        <dbReference type="ChEBI" id="CHEBI:59789"/>
    </ligand>
</feature>
<dbReference type="PROSITE" id="PS51686">
    <property type="entry name" value="SAM_MT_RSMB_NOP"/>
    <property type="match status" value="1"/>
</dbReference>
<name>A0A932I0E2_UNCTE</name>
<dbReference type="InterPro" id="IPR001678">
    <property type="entry name" value="MeTrfase_RsmB-F_NOP2_dom"/>
</dbReference>
<dbReference type="NCBIfam" id="TIGR00563">
    <property type="entry name" value="rsmB"/>
    <property type="match status" value="1"/>
</dbReference>
<dbReference type="Proteomes" id="UP000782312">
    <property type="component" value="Unassembled WGS sequence"/>
</dbReference>
<dbReference type="SUPFAM" id="SSF48013">
    <property type="entry name" value="NusB-like"/>
    <property type="match status" value="1"/>
</dbReference>
<evidence type="ECO:0000256" key="6">
    <source>
        <dbReference type="ARBA" id="ARBA00022552"/>
    </source>
</evidence>
<dbReference type="Pfam" id="PF01189">
    <property type="entry name" value="Methyltr_RsmB-F"/>
    <property type="match status" value="1"/>
</dbReference>
<dbReference type="InterPro" id="IPR018314">
    <property type="entry name" value="RsmB/NOL1/NOP2-like_CS"/>
</dbReference>
<comment type="subcellular location">
    <subcellularLocation>
        <location evidence="2">Cytoplasm</location>
    </subcellularLocation>
</comment>
<evidence type="ECO:0000256" key="8">
    <source>
        <dbReference type="ARBA" id="ARBA00022679"/>
    </source>
</evidence>
<keyword evidence="10 14" id="KW-0694">RNA-binding</keyword>
<dbReference type="Gene3D" id="1.10.940.10">
    <property type="entry name" value="NusB-like"/>
    <property type="match status" value="1"/>
</dbReference>
<dbReference type="Gene3D" id="3.30.70.1170">
    <property type="entry name" value="Sun protein, domain 3"/>
    <property type="match status" value="1"/>
</dbReference>
<organism evidence="16 17">
    <name type="scientific">Tectimicrobiota bacterium</name>
    <dbReference type="NCBI Taxonomy" id="2528274"/>
    <lineage>
        <taxon>Bacteria</taxon>
        <taxon>Pseudomonadati</taxon>
        <taxon>Nitrospinota/Tectimicrobiota group</taxon>
        <taxon>Candidatus Tectimicrobiota</taxon>
    </lineage>
</organism>